<feature type="domain" description="NADH:quinone oxidoreductase/Mrp antiporter transmembrane" evidence="9">
    <location>
        <begin position="126"/>
        <end position="418"/>
    </location>
</feature>
<feature type="transmembrane region" description="Helical" evidence="8">
    <location>
        <begin position="405"/>
        <end position="427"/>
    </location>
</feature>
<dbReference type="EMBL" id="JADEWZ010000001">
    <property type="protein sequence ID" value="MBE9114351.1"/>
    <property type="molecule type" value="Genomic_DNA"/>
</dbReference>
<evidence type="ECO:0000256" key="6">
    <source>
        <dbReference type="ARBA" id="ARBA00025624"/>
    </source>
</evidence>
<dbReference type="GO" id="GO:0003954">
    <property type="term" value="F:NADH dehydrogenase activity"/>
    <property type="evidence" value="ECO:0007669"/>
    <property type="project" value="TreeGrafter"/>
</dbReference>
<dbReference type="RefSeq" id="WP_194027435.1">
    <property type="nucleotide sequence ID" value="NZ_JADEWZ010000001.1"/>
</dbReference>
<evidence type="ECO:0000256" key="3">
    <source>
        <dbReference type="ARBA" id="ARBA00022692"/>
    </source>
</evidence>
<dbReference type="PANTHER" id="PTHR43507">
    <property type="entry name" value="NADH-UBIQUINONE OXIDOREDUCTASE CHAIN 4"/>
    <property type="match status" value="1"/>
</dbReference>
<feature type="transmembrane region" description="Helical" evidence="8">
    <location>
        <begin position="240"/>
        <end position="264"/>
    </location>
</feature>
<comment type="similarity">
    <text evidence="2">Belongs to the complex I subunit 4 family.</text>
</comment>
<reference evidence="10" key="1">
    <citation type="submission" date="2020-10" db="EMBL/GenBank/DDBJ databases">
        <authorList>
            <person name="Castelo-Branco R."/>
            <person name="Eusebio N."/>
            <person name="Adriana R."/>
            <person name="Vieira A."/>
            <person name="Brugerolle De Fraissinette N."/>
            <person name="Rezende De Castro R."/>
            <person name="Schneider M.P."/>
            <person name="Vasconcelos V."/>
            <person name="Leao P.N."/>
        </authorList>
    </citation>
    <scope>NUCLEOTIDE SEQUENCE</scope>
    <source>
        <strain evidence="10">LEGE 07157</strain>
    </source>
</reference>
<dbReference type="AlphaFoldDB" id="A0A8J7DTW1"/>
<dbReference type="NCBIfam" id="NF005060">
    <property type="entry name" value="PRK06473.1"/>
    <property type="match status" value="1"/>
</dbReference>
<dbReference type="GO" id="GO:0012505">
    <property type="term" value="C:endomembrane system"/>
    <property type="evidence" value="ECO:0007669"/>
    <property type="project" value="UniProtKB-SubCell"/>
</dbReference>
<evidence type="ECO:0000256" key="8">
    <source>
        <dbReference type="SAM" id="Phobius"/>
    </source>
</evidence>
<feature type="transmembrane region" description="Helical" evidence="8">
    <location>
        <begin position="70"/>
        <end position="96"/>
    </location>
</feature>
<proteinExistence type="inferred from homology"/>
<feature type="transmembrane region" description="Helical" evidence="8">
    <location>
        <begin position="298"/>
        <end position="317"/>
    </location>
</feature>
<feature type="transmembrane region" description="Helical" evidence="8">
    <location>
        <begin position="270"/>
        <end position="291"/>
    </location>
</feature>
<keyword evidence="4 8" id="KW-1133">Transmembrane helix</keyword>
<dbReference type="GO" id="GO:0015990">
    <property type="term" value="P:electron transport coupled proton transport"/>
    <property type="evidence" value="ECO:0007669"/>
    <property type="project" value="TreeGrafter"/>
</dbReference>
<dbReference type="GO" id="GO:0008137">
    <property type="term" value="F:NADH dehydrogenase (ubiquinone) activity"/>
    <property type="evidence" value="ECO:0007669"/>
    <property type="project" value="InterPro"/>
</dbReference>
<feature type="transmembrane region" description="Helical" evidence="8">
    <location>
        <begin position="368"/>
        <end position="393"/>
    </location>
</feature>
<gene>
    <name evidence="10" type="ORF">IQ249_00420</name>
</gene>
<sequence length="512" mass="55833">MLSALIWVPILGAILISCLPANWQPHRYRSVAMAVAGIVLLWTIALGTWFDPTQTQTQFSEYVPWIEWIGLNYHLGLDGLSLPLVFLNSFLTLIAIVSTNRSISRSRFYYALLLLLSSGAAGAFLAQDLLLFFLFYELEIIPLYFLIAIWGGARRGYAAMKFLIYTAVSGILVLASFLGIVWFTGASTFDYEPLRNSELPLELQLVLLIPLLIGLFIKIPIFPFHTWLPDAHVEASTPISVLLAGVLLKLGTYGLLRFGVGLFLDAWVTIAPWLAYLAAISALYGAFTAIAQKDMKKVVAYSSIAHMAYILLAAAATTRLSLEAAVCQMIAHGLISALLFLLVGVVYKKTGSRDVTVLVGLLNPERGLPAIGSMMILGVMASAGIPGMVGFIAEFLVFRGSFPIFPIPTLLCLIGTGLTAVYFLLMVNRVFFGRLSESLSHLPPVEWVDRVPALILSALILILGIQPVWMVRWSEAQAAALIVTPSISLNQGELKESPKSIGKPTTGVSLEQ</sequence>
<organism evidence="10 11">
    <name type="scientific">Lusitaniella coriacea LEGE 07157</name>
    <dbReference type="NCBI Taxonomy" id="945747"/>
    <lineage>
        <taxon>Bacteria</taxon>
        <taxon>Bacillati</taxon>
        <taxon>Cyanobacteriota</taxon>
        <taxon>Cyanophyceae</taxon>
        <taxon>Spirulinales</taxon>
        <taxon>Lusitaniellaceae</taxon>
        <taxon>Lusitaniella</taxon>
    </lineage>
</organism>
<protein>
    <submittedName>
        <fullName evidence="10">NADH-quinone oxidoreductase subunit M</fullName>
    </submittedName>
</protein>
<feature type="transmembrane region" description="Helical" evidence="8">
    <location>
        <begin position="205"/>
        <end position="228"/>
    </location>
</feature>
<feature type="transmembrane region" description="Helical" evidence="8">
    <location>
        <begin position="30"/>
        <end position="50"/>
    </location>
</feature>
<dbReference type="InterPro" id="IPR010227">
    <property type="entry name" value="NADH_Q_OxRdtase_chainM/4"/>
</dbReference>
<dbReference type="GO" id="GO:0016020">
    <property type="term" value="C:membrane"/>
    <property type="evidence" value="ECO:0007669"/>
    <property type="project" value="UniProtKB-SubCell"/>
</dbReference>
<evidence type="ECO:0000313" key="10">
    <source>
        <dbReference type="EMBL" id="MBE9114351.1"/>
    </source>
</evidence>
<feature type="transmembrane region" description="Helical" evidence="8">
    <location>
        <begin position="329"/>
        <end position="347"/>
    </location>
</feature>
<feature type="transmembrane region" description="Helical" evidence="8">
    <location>
        <begin position="162"/>
        <end position="185"/>
    </location>
</feature>
<keyword evidence="3 7" id="KW-0812">Transmembrane</keyword>
<comment type="subcellular location">
    <subcellularLocation>
        <location evidence="1">Endomembrane system</location>
        <topology evidence="1">Multi-pass membrane protein</topology>
    </subcellularLocation>
    <subcellularLocation>
        <location evidence="7">Membrane</location>
        <topology evidence="7">Multi-pass membrane protein</topology>
    </subcellularLocation>
</comment>
<keyword evidence="5 8" id="KW-0472">Membrane</keyword>
<feature type="transmembrane region" description="Helical" evidence="8">
    <location>
        <begin position="6"/>
        <end position="23"/>
    </location>
</feature>
<comment type="caution">
    <text evidence="10">The sequence shown here is derived from an EMBL/GenBank/DDBJ whole genome shotgun (WGS) entry which is preliminary data.</text>
</comment>
<dbReference type="GO" id="GO:0042773">
    <property type="term" value="P:ATP synthesis coupled electron transport"/>
    <property type="evidence" value="ECO:0007669"/>
    <property type="project" value="InterPro"/>
</dbReference>
<dbReference type="PANTHER" id="PTHR43507:SF21">
    <property type="entry name" value="NAD(P)H-QUINONE OXIDOREDUCTASE CHAIN 4, CHLOROPLASTIC"/>
    <property type="match status" value="1"/>
</dbReference>
<evidence type="ECO:0000259" key="9">
    <source>
        <dbReference type="Pfam" id="PF00361"/>
    </source>
</evidence>
<feature type="transmembrane region" description="Helical" evidence="8">
    <location>
        <begin position="132"/>
        <end position="150"/>
    </location>
</feature>
<accession>A0A8J7DTW1</accession>
<evidence type="ECO:0000256" key="5">
    <source>
        <dbReference type="ARBA" id="ARBA00023136"/>
    </source>
</evidence>
<evidence type="ECO:0000256" key="1">
    <source>
        <dbReference type="ARBA" id="ARBA00004127"/>
    </source>
</evidence>
<evidence type="ECO:0000256" key="2">
    <source>
        <dbReference type="ARBA" id="ARBA00009025"/>
    </source>
</evidence>
<dbReference type="Pfam" id="PF00361">
    <property type="entry name" value="Proton_antipo_M"/>
    <property type="match status" value="1"/>
</dbReference>
<name>A0A8J7DTW1_9CYAN</name>
<evidence type="ECO:0000256" key="7">
    <source>
        <dbReference type="RuleBase" id="RU000320"/>
    </source>
</evidence>
<evidence type="ECO:0000313" key="11">
    <source>
        <dbReference type="Proteomes" id="UP000654482"/>
    </source>
</evidence>
<dbReference type="InterPro" id="IPR003918">
    <property type="entry name" value="NADH_UbQ_OxRdtase"/>
</dbReference>
<comment type="function">
    <text evidence="6">NDH-1 shuttles electrons from NAD(P)H, via FMN and iron-sulfur (Fe-S) centers, to quinones in the respiratory chain. The immediate electron acceptor for the enzyme in this species is believed to be plastoquinone. Couples the redox reaction to proton translocation (for every two electrons transferred, four hydrogen ions are translocated across the cytoplasmic membrane), and thus conserves the redox energy in a proton gradient.</text>
</comment>
<feature type="transmembrane region" description="Helical" evidence="8">
    <location>
        <begin position="108"/>
        <end position="126"/>
    </location>
</feature>
<keyword evidence="11" id="KW-1185">Reference proteome</keyword>
<dbReference type="NCBIfam" id="TIGR01972">
    <property type="entry name" value="NDH_I_M"/>
    <property type="match status" value="1"/>
</dbReference>
<dbReference type="PRINTS" id="PR01437">
    <property type="entry name" value="NUOXDRDTASE4"/>
</dbReference>
<dbReference type="GO" id="GO:0048039">
    <property type="term" value="F:ubiquinone binding"/>
    <property type="evidence" value="ECO:0007669"/>
    <property type="project" value="TreeGrafter"/>
</dbReference>
<dbReference type="InterPro" id="IPR001750">
    <property type="entry name" value="ND/Mrp_TM"/>
</dbReference>
<dbReference type="Proteomes" id="UP000654482">
    <property type="component" value="Unassembled WGS sequence"/>
</dbReference>
<evidence type="ECO:0000256" key="4">
    <source>
        <dbReference type="ARBA" id="ARBA00022989"/>
    </source>
</evidence>